<gene>
    <name evidence="2" type="ORF">FJT64_007142</name>
</gene>
<dbReference type="Proteomes" id="UP000440578">
    <property type="component" value="Unassembled WGS sequence"/>
</dbReference>
<keyword evidence="3" id="KW-1185">Reference proteome</keyword>
<reference evidence="2 3" key="1">
    <citation type="submission" date="2019-07" db="EMBL/GenBank/DDBJ databases">
        <title>Draft genome assembly of a fouling barnacle, Amphibalanus amphitrite (Darwin, 1854): The first reference genome for Thecostraca.</title>
        <authorList>
            <person name="Kim W."/>
        </authorList>
    </citation>
    <scope>NUCLEOTIDE SEQUENCE [LARGE SCALE GENOMIC DNA]</scope>
    <source>
        <strain evidence="2">SNU_AA5</strain>
        <tissue evidence="2">Soma without cirri and trophi</tissue>
    </source>
</reference>
<proteinExistence type="predicted"/>
<evidence type="ECO:0000313" key="3">
    <source>
        <dbReference type="Proteomes" id="UP000440578"/>
    </source>
</evidence>
<comment type="caution">
    <text evidence="2">The sequence shown here is derived from an EMBL/GenBank/DDBJ whole genome shotgun (WGS) entry which is preliminary data.</text>
</comment>
<organism evidence="2 3">
    <name type="scientific">Amphibalanus amphitrite</name>
    <name type="common">Striped barnacle</name>
    <name type="synonym">Balanus amphitrite</name>
    <dbReference type="NCBI Taxonomy" id="1232801"/>
    <lineage>
        <taxon>Eukaryota</taxon>
        <taxon>Metazoa</taxon>
        <taxon>Ecdysozoa</taxon>
        <taxon>Arthropoda</taxon>
        <taxon>Crustacea</taxon>
        <taxon>Multicrustacea</taxon>
        <taxon>Cirripedia</taxon>
        <taxon>Thoracica</taxon>
        <taxon>Thoracicalcarea</taxon>
        <taxon>Balanomorpha</taxon>
        <taxon>Balanoidea</taxon>
        <taxon>Balanidae</taxon>
        <taxon>Amphibalaninae</taxon>
        <taxon>Amphibalanus</taxon>
    </lineage>
</organism>
<accession>A0A6A4VV95</accession>
<protein>
    <submittedName>
        <fullName evidence="2">Uncharacterized protein</fullName>
    </submittedName>
</protein>
<dbReference type="AlphaFoldDB" id="A0A6A4VV95"/>
<dbReference type="EMBL" id="VIIS01001627">
    <property type="protein sequence ID" value="KAF0295310.1"/>
    <property type="molecule type" value="Genomic_DNA"/>
</dbReference>
<name>A0A6A4VV95_AMPAM</name>
<evidence type="ECO:0000256" key="1">
    <source>
        <dbReference type="SAM" id="MobiDB-lite"/>
    </source>
</evidence>
<evidence type="ECO:0000313" key="2">
    <source>
        <dbReference type="EMBL" id="KAF0295310.1"/>
    </source>
</evidence>
<sequence length="70" mass="7485">MPDGGDVLHPPQSVCLLANLPEPDERPQPEGEPEPPQPEVDPNAGDADRAALLRQGSTLRDRLVALVNGR</sequence>
<feature type="region of interest" description="Disordered" evidence="1">
    <location>
        <begin position="18"/>
        <end position="48"/>
    </location>
</feature>